<keyword evidence="4" id="KW-0378">Hydrolase</keyword>
<evidence type="ECO:0000313" key="4">
    <source>
        <dbReference type="EMBL" id="KAB1202917.1"/>
    </source>
</evidence>
<keyword evidence="4" id="KW-0645">Protease</keyword>
<dbReference type="OrthoDB" id="2016434at2759"/>
<keyword evidence="5" id="KW-1185">Reference proteome</keyword>
<dbReference type="EMBL" id="RXIC02000026">
    <property type="protein sequence ID" value="KAB1202917.1"/>
    <property type="molecule type" value="Genomic_DNA"/>
</dbReference>
<dbReference type="GO" id="GO:0009535">
    <property type="term" value="C:chloroplast thylakoid membrane"/>
    <property type="evidence" value="ECO:0007669"/>
    <property type="project" value="TreeGrafter"/>
</dbReference>
<dbReference type="GO" id="GO:0008237">
    <property type="term" value="F:metallopeptidase activity"/>
    <property type="evidence" value="ECO:0007669"/>
    <property type="project" value="UniProtKB-KW"/>
</dbReference>
<keyword evidence="4" id="KW-0482">Metalloprotease</keyword>
<reference evidence="4 5" key="1">
    <citation type="journal article" date="2019" name="Plant Biotechnol. J.">
        <title>The red bayberry genome and genetic basis of sex determination.</title>
        <authorList>
            <person name="Jia H.M."/>
            <person name="Jia H.J."/>
            <person name="Cai Q.L."/>
            <person name="Wang Y."/>
            <person name="Zhao H.B."/>
            <person name="Yang W.F."/>
            <person name="Wang G.Y."/>
            <person name="Li Y.H."/>
            <person name="Zhan D.L."/>
            <person name="Shen Y.T."/>
            <person name="Niu Q.F."/>
            <person name="Chang L."/>
            <person name="Qiu J."/>
            <person name="Zhao L."/>
            <person name="Xie H.B."/>
            <person name="Fu W.Y."/>
            <person name="Jin J."/>
            <person name="Li X.W."/>
            <person name="Jiao Y."/>
            <person name="Zhou C.C."/>
            <person name="Tu T."/>
            <person name="Chai C.Y."/>
            <person name="Gao J.L."/>
            <person name="Fan L.J."/>
            <person name="van de Weg E."/>
            <person name="Wang J.Y."/>
            <person name="Gao Z.S."/>
        </authorList>
    </citation>
    <scope>NUCLEOTIDE SEQUENCE [LARGE SCALE GENOMIC DNA]</scope>
    <source>
        <tissue evidence="4">Leaves</tissue>
    </source>
</reference>
<protein>
    <submittedName>
        <fullName evidence="4">ATP-dependent zinc metalloprotease FtsH</fullName>
    </submittedName>
</protein>
<keyword evidence="1" id="KW-0175">Coiled coil</keyword>
<feature type="transmembrane region" description="Helical" evidence="2">
    <location>
        <begin position="721"/>
        <end position="740"/>
    </location>
</feature>
<dbReference type="AlphaFoldDB" id="A0A6A1UT45"/>
<dbReference type="InterPro" id="IPR003959">
    <property type="entry name" value="ATPase_AAA_core"/>
</dbReference>
<feature type="domain" description="ATPase AAA-type core" evidence="3">
    <location>
        <begin position="844"/>
        <end position="903"/>
    </location>
</feature>
<accession>A0A6A1UT45</accession>
<evidence type="ECO:0000256" key="2">
    <source>
        <dbReference type="SAM" id="Phobius"/>
    </source>
</evidence>
<feature type="transmembrane region" description="Helical" evidence="2">
    <location>
        <begin position="907"/>
        <end position="934"/>
    </location>
</feature>
<feature type="coiled-coil region" evidence="1">
    <location>
        <begin position="238"/>
        <end position="272"/>
    </location>
</feature>
<organism evidence="4 5">
    <name type="scientific">Morella rubra</name>
    <name type="common">Chinese bayberry</name>
    <dbReference type="NCBI Taxonomy" id="262757"/>
    <lineage>
        <taxon>Eukaryota</taxon>
        <taxon>Viridiplantae</taxon>
        <taxon>Streptophyta</taxon>
        <taxon>Embryophyta</taxon>
        <taxon>Tracheophyta</taxon>
        <taxon>Spermatophyta</taxon>
        <taxon>Magnoliopsida</taxon>
        <taxon>eudicotyledons</taxon>
        <taxon>Gunneridae</taxon>
        <taxon>Pentapetalae</taxon>
        <taxon>rosids</taxon>
        <taxon>fabids</taxon>
        <taxon>Fagales</taxon>
        <taxon>Myricaceae</taxon>
        <taxon>Morella</taxon>
    </lineage>
</organism>
<dbReference type="GO" id="GO:0006508">
    <property type="term" value="P:proteolysis"/>
    <property type="evidence" value="ECO:0007669"/>
    <property type="project" value="UniProtKB-KW"/>
</dbReference>
<dbReference type="GO" id="GO:0005524">
    <property type="term" value="F:ATP binding"/>
    <property type="evidence" value="ECO:0007669"/>
    <property type="project" value="InterPro"/>
</dbReference>
<dbReference type="PANTHER" id="PTHR23076:SF58">
    <property type="entry name" value="INACTIVE ATP-DEPENDENT ZINC METALLOPROTEASE FTSHI 5, CHLOROPLASTIC-RELATED"/>
    <property type="match status" value="1"/>
</dbReference>
<name>A0A6A1UT45_9ROSI</name>
<evidence type="ECO:0000259" key="3">
    <source>
        <dbReference type="Pfam" id="PF00004"/>
    </source>
</evidence>
<dbReference type="Proteomes" id="UP000516437">
    <property type="component" value="Chromosome 8"/>
</dbReference>
<keyword evidence="2" id="KW-0472">Membrane</keyword>
<keyword evidence="2" id="KW-1133">Transmembrane helix</keyword>
<keyword evidence="2" id="KW-0812">Transmembrane</keyword>
<dbReference type="PANTHER" id="PTHR23076">
    <property type="entry name" value="METALLOPROTEASE M41 FTSH"/>
    <property type="match status" value="1"/>
</dbReference>
<dbReference type="GO" id="GO:0016887">
    <property type="term" value="F:ATP hydrolysis activity"/>
    <property type="evidence" value="ECO:0007669"/>
    <property type="project" value="InterPro"/>
</dbReference>
<proteinExistence type="predicted"/>
<dbReference type="GO" id="GO:0004176">
    <property type="term" value="F:ATP-dependent peptidase activity"/>
    <property type="evidence" value="ECO:0007669"/>
    <property type="project" value="TreeGrafter"/>
</dbReference>
<comment type="caution">
    <text evidence="4">The sequence shown here is derived from an EMBL/GenBank/DDBJ whole genome shotgun (WGS) entry which is preliminary data.</text>
</comment>
<dbReference type="Pfam" id="PF00004">
    <property type="entry name" value="AAA"/>
    <property type="match status" value="1"/>
</dbReference>
<dbReference type="InterPro" id="IPR027417">
    <property type="entry name" value="P-loop_NTPase"/>
</dbReference>
<sequence length="935" mass="108562">MDAILYSLPLTNSFSSQCPPRYRSRLSTFLTTKRRIRVQGHPGKYPRRTSNVFPFGCHFISMSFPEATRSSIFETAEAKSALEVSRSSNAECPEEKSFLEVCSSSSSHYQDKRLSNLIENYVNFDGRLLEHIAKLVSYLLVCIAIGCSPIWGFRVCAIAAPVVAEAIFDRKDNVKEKWKAVSPKGHRHSESTRRLLEVVSGLLKSIEDVKRGNGEIKEVEAAWKMVKSTKEELQEGIMSELYVELRELKREKQALEKRADKIVDEVVKENGEYKRLGTNGDEEGKQRVEGLEESLRGLGKEYDRVWERVGEIEEQIERREMAAMSFGVRELCFIERECEQLMGRFTWEMRQKSTDSLPKSMISKLSKSDLQKDLASAQRKHLEQMILPSILELEDLGPLFDQESVDFAQRIKEGLKDSRELQRKLEASIRKNMKKFGGEKRFVVNTPEDEVLKGFPEVELKWMFGDKEVVVPKSISLHLFHRWKKWREETKADVKRKLLENVDFGKQYVAQRQERLLLDRDRVVSNTWYDQEKNRWEMDPVAVPYAVSKKLVEHVQIRHDWAVMYIVLKGDDKQYYVDIKEFEMLFEDFGGFDGLYMKMLACGIPTTVRLMWIPFSELDFHQQFLLTMRLSRQCLTGLWKTRIVSYIRDWVFQKIQDINDDILMMVVFPIVELIIPYRVRMKLGMAWPEEIDQAVGATWYLKCQSEAESRFISRKKDDVQWFLWFAIRSIIYGFVLFHVIRFVKRKIPRLLGYGPLRRDPNLWKLRRVKAYLNYRVRRIKLKKKAGIDPISAAFERMKRVKNPPIPLKDFASVDSMREEINEVVAFLQNPSAFQEMGARAPRGVLIVGERGTGKTSLALAIAAEAKVPVVNVEAQELEAGLWVGQSASNVRELFQTARDLVVFLKPFSLFFGFSFPSPFFTLVVNAGVSIYRLYI</sequence>
<dbReference type="Gene3D" id="3.40.50.300">
    <property type="entry name" value="P-loop containing nucleotide triphosphate hydrolases"/>
    <property type="match status" value="1"/>
</dbReference>
<gene>
    <name evidence="4" type="ORF">CJ030_MR8G002088</name>
</gene>
<evidence type="ECO:0000313" key="5">
    <source>
        <dbReference type="Proteomes" id="UP000516437"/>
    </source>
</evidence>
<dbReference type="SUPFAM" id="SSF52540">
    <property type="entry name" value="P-loop containing nucleoside triphosphate hydrolases"/>
    <property type="match status" value="1"/>
</dbReference>
<evidence type="ECO:0000256" key="1">
    <source>
        <dbReference type="SAM" id="Coils"/>
    </source>
</evidence>